<reference evidence="2" key="1">
    <citation type="submission" date="2013-01" db="EMBL/GenBank/DDBJ databases">
        <title>Draft Genome Sequence of a Mulberry Tree, Morus notabilis C.K. Schneid.</title>
        <authorList>
            <person name="He N."/>
            <person name="Zhao S."/>
        </authorList>
    </citation>
    <scope>NUCLEOTIDE SEQUENCE</scope>
</reference>
<gene>
    <name evidence="1" type="ORF">L484_002465</name>
</gene>
<dbReference type="AlphaFoldDB" id="W9SET3"/>
<evidence type="ECO:0000313" key="2">
    <source>
        <dbReference type="Proteomes" id="UP000030645"/>
    </source>
</evidence>
<name>W9SET3_9ROSA</name>
<keyword evidence="2" id="KW-1185">Reference proteome</keyword>
<dbReference type="Proteomes" id="UP000030645">
    <property type="component" value="Unassembled WGS sequence"/>
</dbReference>
<proteinExistence type="predicted"/>
<accession>W9SET3</accession>
<organism evidence="1 2">
    <name type="scientific">Morus notabilis</name>
    <dbReference type="NCBI Taxonomy" id="981085"/>
    <lineage>
        <taxon>Eukaryota</taxon>
        <taxon>Viridiplantae</taxon>
        <taxon>Streptophyta</taxon>
        <taxon>Embryophyta</taxon>
        <taxon>Tracheophyta</taxon>
        <taxon>Spermatophyta</taxon>
        <taxon>Magnoliopsida</taxon>
        <taxon>eudicotyledons</taxon>
        <taxon>Gunneridae</taxon>
        <taxon>Pentapetalae</taxon>
        <taxon>rosids</taxon>
        <taxon>fabids</taxon>
        <taxon>Rosales</taxon>
        <taxon>Moraceae</taxon>
        <taxon>Moreae</taxon>
        <taxon>Morus</taxon>
    </lineage>
</organism>
<evidence type="ECO:0000313" key="1">
    <source>
        <dbReference type="EMBL" id="EXC53895.1"/>
    </source>
</evidence>
<protein>
    <submittedName>
        <fullName evidence="1">Uncharacterized protein</fullName>
    </submittedName>
</protein>
<dbReference type="EMBL" id="KE625670">
    <property type="protein sequence ID" value="EXC53895.1"/>
    <property type="molecule type" value="Genomic_DNA"/>
</dbReference>
<sequence>MEYKVEKCQEFDRHKFLDGKMLITAISFHWVLGELGHRRETVQICFGIFFSDCFQKHTDETSNFPVHDPKSTMKTIEEN</sequence>